<keyword evidence="1" id="KW-0175">Coiled coil</keyword>
<gene>
    <name evidence="2" type="ORF">UFOVP368_33</name>
</gene>
<feature type="coiled-coil region" evidence="1">
    <location>
        <begin position="23"/>
        <end position="50"/>
    </location>
</feature>
<dbReference type="EMBL" id="LR798303">
    <property type="protein sequence ID" value="CAB5222789.1"/>
    <property type="molecule type" value="Genomic_DNA"/>
</dbReference>
<proteinExistence type="predicted"/>
<accession>A0A6J7WXM1</accession>
<reference evidence="2" key="1">
    <citation type="submission" date="2020-05" db="EMBL/GenBank/DDBJ databases">
        <authorList>
            <person name="Chiriac C."/>
            <person name="Salcher M."/>
            <person name="Ghai R."/>
            <person name="Kavagutti S V."/>
        </authorList>
    </citation>
    <scope>NUCLEOTIDE SEQUENCE</scope>
</reference>
<name>A0A6J7WXM1_9CAUD</name>
<evidence type="ECO:0008006" key="3">
    <source>
        <dbReference type="Google" id="ProtNLM"/>
    </source>
</evidence>
<evidence type="ECO:0000313" key="2">
    <source>
        <dbReference type="EMBL" id="CAB5222789.1"/>
    </source>
</evidence>
<protein>
    <recommendedName>
        <fullName evidence="3">Coil containing protein</fullName>
    </recommendedName>
</protein>
<sequence length="107" mass="11682">MMEIDVLACRGCGKYIGCTCLTLEQHEAHIATLETQLSEAREELVSVLDMADEAYRKYAGEAFNGFDADDVSVLQAARDYWLDSGGLAEITAAAIEAGAYTERTTHE</sequence>
<organism evidence="2">
    <name type="scientific">uncultured Caudovirales phage</name>
    <dbReference type="NCBI Taxonomy" id="2100421"/>
    <lineage>
        <taxon>Viruses</taxon>
        <taxon>Duplodnaviria</taxon>
        <taxon>Heunggongvirae</taxon>
        <taxon>Uroviricota</taxon>
        <taxon>Caudoviricetes</taxon>
        <taxon>Peduoviridae</taxon>
        <taxon>Maltschvirus</taxon>
        <taxon>Maltschvirus maltsch</taxon>
    </lineage>
</organism>
<evidence type="ECO:0000256" key="1">
    <source>
        <dbReference type="SAM" id="Coils"/>
    </source>
</evidence>